<organism evidence="5 6">
    <name type="scientific">Ignatzschineria indica</name>
    <dbReference type="NCBI Taxonomy" id="472583"/>
    <lineage>
        <taxon>Bacteria</taxon>
        <taxon>Pseudomonadati</taxon>
        <taxon>Pseudomonadota</taxon>
        <taxon>Gammaproteobacteria</taxon>
        <taxon>Cardiobacteriales</taxon>
        <taxon>Ignatzschineriaceae</taxon>
        <taxon>Ignatzschineria</taxon>
    </lineage>
</organism>
<dbReference type="SUPFAM" id="SSF110738">
    <property type="entry name" value="Glycerate kinase I"/>
    <property type="match status" value="1"/>
</dbReference>
<dbReference type="PANTHER" id="PTHR21599:SF0">
    <property type="entry name" value="GLYCERATE KINASE"/>
    <property type="match status" value="1"/>
</dbReference>
<accession>A0A2U2AHS8</accession>
<dbReference type="Pfam" id="PF02595">
    <property type="entry name" value="Gly_kinase"/>
    <property type="match status" value="1"/>
</dbReference>
<dbReference type="AlphaFoldDB" id="A0A2U2AHS8"/>
<dbReference type="Gene3D" id="3.90.1510.10">
    <property type="entry name" value="Glycerate kinase, domain 2"/>
    <property type="match status" value="1"/>
</dbReference>
<dbReference type="EMBL" id="QEWR01000009">
    <property type="protein sequence ID" value="PWD82215.1"/>
    <property type="molecule type" value="Genomic_DNA"/>
</dbReference>
<gene>
    <name evidence="5" type="ORF">DC082_10400</name>
</gene>
<dbReference type="NCBIfam" id="TIGR00045">
    <property type="entry name" value="glycerate kinase"/>
    <property type="match status" value="1"/>
</dbReference>
<proteinExistence type="inferred from homology"/>
<comment type="caution">
    <text evidence="5">The sequence shown here is derived from an EMBL/GenBank/DDBJ whole genome shotgun (WGS) entry which is preliminary data.</text>
</comment>
<dbReference type="PIRSF" id="PIRSF006078">
    <property type="entry name" value="GlxK"/>
    <property type="match status" value="1"/>
</dbReference>
<dbReference type="RefSeq" id="WP_109236906.1">
    <property type="nucleotide sequence ID" value="NZ_BMXZ01000008.1"/>
</dbReference>
<reference evidence="5 6" key="1">
    <citation type="journal article" date="2018" name="Genome Announc.">
        <title>Ignatzschineria cameli sp. nov., isolated from necrotic foot tissue of dromedaries (Camelus dromedarius) and associated maggots (Wohlfahrtia species) in Dubai.</title>
        <authorList>
            <person name="Tsang C.C."/>
            <person name="Tang J.Y."/>
            <person name="Fong J.Y."/>
            <person name="Kinne J."/>
            <person name="Lee H.H."/>
            <person name="Joseph M."/>
            <person name="Jose S."/>
            <person name="Schuster R.K."/>
            <person name="Tang Y."/>
            <person name="Sivakumar S."/>
            <person name="Chen J.H."/>
            <person name="Teng J.L."/>
            <person name="Lau S.K."/>
            <person name="Wernery U."/>
            <person name="Woo P.C."/>
        </authorList>
    </citation>
    <scope>NUCLEOTIDE SEQUENCE [LARGE SCALE GENOMIC DNA]</scope>
    <source>
        <strain evidence="5 6">KCTC 22643</strain>
    </source>
</reference>
<dbReference type="GO" id="GO:0008887">
    <property type="term" value="F:glycerate kinase activity"/>
    <property type="evidence" value="ECO:0007669"/>
    <property type="project" value="UniProtKB-UniRule"/>
</dbReference>
<dbReference type="Proteomes" id="UP000244948">
    <property type="component" value="Unassembled WGS sequence"/>
</dbReference>
<evidence type="ECO:0000313" key="5">
    <source>
        <dbReference type="EMBL" id="PWD82215.1"/>
    </source>
</evidence>
<keyword evidence="3 4" id="KW-0418">Kinase</keyword>
<protein>
    <submittedName>
        <fullName evidence="5">Glycerate kinase</fullName>
    </submittedName>
</protein>
<evidence type="ECO:0000256" key="1">
    <source>
        <dbReference type="ARBA" id="ARBA00006284"/>
    </source>
</evidence>
<evidence type="ECO:0000256" key="3">
    <source>
        <dbReference type="ARBA" id="ARBA00022777"/>
    </source>
</evidence>
<dbReference type="InterPro" id="IPR036129">
    <property type="entry name" value="Glycerate_kinase_sf"/>
</dbReference>
<evidence type="ECO:0000256" key="4">
    <source>
        <dbReference type="PIRNR" id="PIRNR006078"/>
    </source>
</evidence>
<name>A0A2U2AHS8_9GAMM</name>
<evidence type="ECO:0000313" key="6">
    <source>
        <dbReference type="Proteomes" id="UP000244948"/>
    </source>
</evidence>
<keyword evidence="2 4" id="KW-0808">Transferase</keyword>
<dbReference type="Gene3D" id="3.40.50.10350">
    <property type="entry name" value="Glycerate kinase, domain 1"/>
    <property type="match status" value="1"/>
</dbReference>
<dbReference type="InterPro" id="IPR018197">
    <property type="entry name" value="Glycerate_kinase_RE-like"/>
</dbReference>
<dbReference type="InterPro" id="IPR004381">
    <property type="entry name" value="Glycerate_kinase"/>
</dbReference>
<keyword evidence="6" id="KW-1185">Reference proteome</keyword>
<evidence type="ECO:0000256" key="2">
    <source>
        <dbReference type="ARBA" id="ARBA00022679"/>
    </source>
</evidence>
<sequence length="382" mass="39610">MKIVIAPDSYKESLSALEVAQLIQKGFSRHYPMAEYHLVPIADGGEGTIDAVIRATQGQRVTLSVMGPLGQPVEASYAITGDGKSAVIEMAEASGLAHVSLAQRDPRITTSFGTGELIKDALARGIRHIILGLGGSATNDGGAGMLAALGLQFLDAKGNLLPLGGLSLKELTFIDSSYFDPAIKECHFEVACDVDTVLIGGQGASAIFGPQKGATAEMVSQLDNALAHYAKIVAQTLECDVQAIQNHAGSGAAGGMGFAALTFLQGRLSPGITLILDLINFEALIADADLVITGEGKIDRQTLHGKAPIGVARIAKAHNIPVIAIAGSLGDGAHLVKESGVDALVSILNSPCTLEDAYLESRKNLEQTAENVAAILKVGKML</sequence>
<dbReference type="GO" id="GO:0031388">
    <property type="term" value="P:organic acid phosphorylation"/>
    <property type="evidence" value="ECO:0007669"/>
    <property type="project" value="UniProtKB-UniRule"/>
</dbReference>
<dbReference type="PANTHER" id="PTHR21599">
    <property type="entry name" value="GLYCERATE KINASE"/>
    <property type="match status" value="1"/>
</dbReference>
<comment type="similarity">
    <text evidence="1 4">Belongs to the glycerate kinase type-1 family.</text>
</comment>
<dbReference type="InterPro" id="IPR018193">
    <property type="entry name" value="Glyc_kinase_flavodox-like_fold"/>
</dbReference>